<feature type="compositionally biased region" description="Basic and acidic residues" evidence="1">
    <location>
        <begin position="17"/>
        <end position="35"/>
    </location>
</feature>
<dbReference type="OrthoDB" id="4843507at2"/>
<feature type="region of interest" description="Disordered" evidence="1">
    <location>
        <begin position="17"/>
        <end position="46"/>
    </location>
</feature>
<evidence type="ECO:0000313" key="5">
    <source>
        <dbReference type="Proteomes" id="UP000321793"/>
    </source>
</evidence>
<dbReference type="InterPro" id="IPR018911">
    <property type="entry name" value="Gmad2_Ig-like_dom"/>
</dbReference>
<protein>
    <recommendedName>
        <fullName evidence="3">Bacterial spore germination immunoglobulin-like domain-containing protein</fullName>
    </recommendedName>
</protein>
<dbReference type="EMBL" id="BKBA01000011">
    <property type="protein sequence ID" value="GEQ14904.1"/>
    <property type="molecule type" value="Genomic_DNA"/>
</dbReference>
<evidence type="ECO:0000256" key="2">
    <source>
        <dbReference type="SAM" id="Phobius"/>
    </source>
</evidence>
<sequence>MTTYDEQSRIERELRAALSERAREVRPSPRLDAILREASAPPPVARRSRWLVGLAVAAAAAVVAGTVWASRPDSPATLPGGPPSTSSTPSEAASPSPSPTSASTPSASTSTSPDPTPSATGPTGPVAGGTTSLGIYTVGTNGGTANRPGLVRVFWTAPLGGDAPESDRAGLAVVESIRTSEQPALWAGTALDRLEVDRNRITIVLTGPGRAASDARTAELAISSLVWTAQAAVGRGDLPVTVQSGSPGLLLGFVDPSRTFTRAGTPADALCDIWLDSPTPGASVDVARAVVVRGQAVAFEANVEWELRSGDRVVRKGFTTASIGAPGRGTFTVDLGRLDAGSWTFRALTSSAKDGSPLAERVVGFVVR</sequence>
<keyword evidence="2" id="KW-0812">Transmembrane</keyword>
<dbReference type="RefSeq" id="WP_147066450.1">
    <property type="nucleotide sequence ID" value="NZ_BAABDN010000003.1"/>
</dbReference>
<keyword evidence="2" id="KW-1133">Transmembrane helix</keyword>
<feature type="region of interest" description="Disordered" evidence="1">
    <location>
        <begin position="72"/>
        <end position="128"/>
    </location>
</feature>
<dbReference type="Proteomes" id="UP000321793">
    <property type="component" value="Unassembled WGS sequence"/>
</dbReference>
<name>A0A512T3Y0_9MICO</name>
<comment type="caution">
    <text evidence="4">The sequence shown here is derived from an EMBL/GenBank/DDBJ whole genome shotgun (WGS) entry which is preliminary data.</text>
</comment>
<feature type="transmembrane region" description="Helical" evidence="2">
    <location>
        <begin position="50"/>
        <end position="69"/>
    </location>
</feature>
<dbReference type="AlphaFoldDB" id="A0A512T3Y0"/>
<gene>
    <name evidence="4" type="ORF">KLO01_29510</name>
</gene>
<evidence type="ECO:0000256" key="1">
    <source>
        <dbReference type="SAM" id="MobiDB-lite"/>
    </source>
</evidence>
<keyword evidence="5" id="KW-1185">Reference proteome</keyword>
<dbReference type="Pfam" id="PF10648">
    <property type="entry name" value="Gmad2"/>
    <property type="match status" value="1"/>
</dbReference>
<proteinExistence type="predicted"/>
<evidence type="ECO:0000313" key="4">
    <source>
        <dbReference type="EMBL" id="GEQ14904.1"/>
    </source>
</evidence>
<evidence type="ECO:0000259" key="3">
    <source>
        <dbReference type="Pfam" id="PF10648"/>
    </source>
</evidence>
<keyword evidence="2" id="KW-0472">Membrane</keyword>
<accession>A0A512T3Y0</accession>
<reference evidence="4 5" key="1">
    <citation type="submission" date="2019-07" db="EMBL/GenBank/DDBJ databases">
        <title>Whole genome shotgun sequence of Knoellia locipacati NBRC 109775.</title>
        <authorList>
            <person name="Hosoyama A."/>
            <person name="Uohara A."/>
            <person name="Ohji S."/>
            <person name="Ichikawa N."/>
        </authorList>
    </citation>
    <scope>NUCLEOTIDE SEQUENCE [LARGE SCALE GENOMIC DNA]</scope>
    <source>
        <strain evidence="4 5">NBRC 109775</strain>
    </source>
</reference>
<feature type="domain" description="Bacterial spore germination immunoglobulin-like" evidence="3">
    <location>
        <begin position="273"/>
        <end position="356"/>
    </location>
</feature>
<organism evidence="4 5">
    <name type="scientific">Knoellia locipacati</name>
    <dbReference type="NCBI Taxonomy" id="882824"/>
    <lineage>
        <taxon>Bacteria</taxon>
        <taxon>Bacillati</taxon>
        <taxon>Actinomycetota</taxon>
        <taxon>Actinomycetes</taxon>
        <taxon>Micrococcales</taxon>
        <taxon>Intrasporangiaceae</taxon>
        <taxon>Knoellia</taxon>
    </lineage>
</organism>